<dbReference type="GO" id="GO:1990281">
    <property type="term" value="C:efflux pump complex"/>
    <property type="evidence" value="ECO:0007669"/>
    <property type="project" value="TreeGrafter"/>
</dbReference>
<evidence type="ECO:0000256" key="6">
    <source>
        <dbReference type="ARBA" id="ARBA00023136"/>
    </source>
</evidence>
<dbReference type="AlphaFoldDB" id="M3HTS2"/>
<evidence type="ECO:0000256" key="7">
    <source>
        <dbReference type="ARBA" id="ARBA00023237"/>
    </source>
</evidence>
<evidence type="ECO:0000256" key="8">
    <source>
        <dbReference type="SAM" id="Coils"/>
    </source>
</evidence>
<keyword evidence="7" id="KW-0998">Cell outer membrane</keyword>
<comment type="caution">
    <text evidence="9">The sequence shown here is derived from an EMBL/GenBank/DDBJ whole genome shotgun (WGS) entry which is preliminary data.</text>
</comment>
<evidence type="ECO:0000256" key="3">
    <source>
        <dbReference type="ARBA" id="ARBA00022448"/>
    </source>
</evidence>
<evidence type="ECO:0000256" key="4">
    <source>
        <dbReference type="ARBA" id="ARBA00022452"/>
    </source>
</evidence>
<evidence type="ECO:0000313" key="10">
    <source>
        <dbReference type="Proteomes" id="UP000011783"/>
    </source>
</evidence>
<gene>
    <name evidence="9" type="ORF">LEP1GSC123_3905</name>
</gene>
<dbReference type="EMBL" id="AKWO02000038">
    <property type="protein sequence ID" value="EMG00980.1"/>
    <property type="molecule type" value="Genomic_DNA"/>
</dbReference>
<dbReference type="InterPro" id="IPR051906">
    <property type="entry name" value="TolC-like"/>
</dbReference>
<evidence type="ECO:0000256" key="2">
    <source>
        <dbReference type="ARBA" id="ARBA00007613"/>
    </source>
</evidence>
<comment type="subcellular location">
    <subcellularLocation>
        <location evidence="1">Cell outer membrane</location>
    </subcellularLocation>
</comment>
<dbReference type="SUPFAM" id="SSF56954">
    <property type="entry name" value="Outer membrane efflux proteins (OEP)"/>
    <property type="match status" value="1"/>
</dbReference>
<accession>M3HTS2</accession>
<reference evidence="9 10" key="1">
    <citation type="submission" date="2013-01" db="EMBL/GenBank/DDBJ databases">
        <authorList>
            <person name="Harkins D.M."/>
            <person name="Durkin A.S."/>
            <person name="Brinkac L.M."/>
            <person name="Haft D.H."/>
            <person name="Selengut J.D."/>
            <person name="Sanka R."/>
            <person name="DePew J."/>
            <person name="Purushe J."/>
            <person name="Picardeau M."/>
            <person name="Werts C."/>
            <person name="Goarant C."/>
            <person name="Vinetz J.M."/>
            <person name="Sutton G.G."/>
            <person name="Nierman W.C."/>
            <person name="Fouts D.E."/>
        </authorList>
    </citation>
    <scope>NUCLEOTIDE SEQUENCE [LARGE SCALE GENOMIC DNA]</scope>
    <source>
        <strain evidence="9 10">200701203</strain>
    </source>
</reference>
<dbReference type="GO" id="GO:0015288">
    <property type="term" value="F:porin activity"/>
    <property type="evidence" value="ECO:0007669"/>
    <property type="project" value="TreeGrafter"/>
</dbReference>
<evidence type="ECO:0000313" key="9">
    <source>
        <dbReference type="EMBL" id="EMG00980.1"/>
    </source>
</evidence>
<dbReference type="BioCyc" id="LBOR1193007:G11KN-4071-MONOMER"/>
<evidence type="ECO:0000256" key="5">
    <source>
        <dbReference type="ARBA" id="ARBA00022692"/>
    </source>
</evidence>
<organism evidence="9 10">
    <name type="scientific">Leptospira borgpetersenii str. 200701203</name>
    <dbReference type="NCBI Taxonomy" id="1193007"/>
    <lineage>
        <taxon>Bacteria</taxon>
        <taxon>Pseudomonadati</taxon>
        <taxon>Spirochaetota</taxon>
        <taxon>Spirochaetia</taxon>
        <taxon>Leptospirales</taxon>
        <taxon>Leptospiraceae</taxon>
        <taxon>Leptospira</taxon>
    </lineage>
</organism>
<dbReference type="PANTHER" id="PTHR30026">
    <property type="entry name" value="OUTER MEMBRANE PROTEIN TOLC"/>
    <property type="match status" value="1"/>
</dbReference>
<protein>
    <submittedName>
        <fullName evidence="9">Outer membrane efflux protein</fullName>
    </submittedName>
</protein>
<evidence type="ECO:0000256" key="1">
    <source>
        <dbReference type="ARBA" id="ARBA00004442"/>
    </source>
</evidence>
<feature type="coiled-coil region" evidence="8">
    <location>
        <begin position="162"/>
        <end position="220"/>
    </location>
</feature>
<dbReference type="GO" id="GO:0015562">
    <property type="term" value="F:efflux transmembrane transporter activity"/>
    <property type="evidence" value="ECO:0007669"/>
    <property type="project" value="InterPro"/>
</dbReference>
<comment type="similarity">
    <text evidence="2">Belongs to the outer membrane factor (OMF) (TC 1.B.17) family.</text>
</comment>
<keyword evidence="4" id="KW-1134">Transmembrane beta strand</keyword>
<keyword evidence="6" id="KW-0472">Membrane</keyword>
<keyword evidence="3" id="KW-0813">Transport</keyword>
<dbReference type="GO" id="GO:0009279">
    <property type="term" value="C:cell outer membrane"/>
    <property type="evidence" value="ECO:0007669"/>
    <property type="project" value="UniProtKB-SubCell"/>
</dbReference>
<dbReference type="InterPro" id="IPR003423">
    <property type="entry name" value="OMP_efflux"/>
</dbReference>
<keyword evidence="5" id="KW-0812">Transmembrane</keyword>
<dbReference type="PANTHER" id="PTHR30026:SF20">
    <property type="entry name" value="OUTER MEMBRANE PROTEIN TOLC"/>
    <property type="match status" value="1"/>
</dbReference>
<name>M3HTS2_LEPBO</name>
<proteinExistence type="inferred from homology"/>
<dbReference type="Gene3D" id="1.20.1600.10">
    <property type="entry name" value="Outer membrane efflux proteins (OEP)"/>
    <property type="match status" value="1"/>
</dbReference>
<keyword evidence="8" id="KW-0175">Coiled coil</keyword>
<dbReference type="Pfam" id="PF02321">
    <property type="entry name" value="OEP"/>
    <property type="match status" value="1"/>
</dbReference>
<sequence length="476" mass="54961">MGVTRALFFVRKIASISMDSGFCVFWNIPLYESFRSKGKIILDIGSAERLGVENSPEIRLISSQQQIKRLLLNENWRAYFPTATVRWDRSHNIVSNTDDSRNQRLSLNVDQVVFDGGRRSLALDAAMSDLALAKYDLRLALNELRFKIRSKFYEVLSRKSAIEVYERSIDRQKQQLELGKKELELGESTVIRILEVENRLNEIKMQHENARMEYNNLLEDFKILLRLQANSELELKGDLLNSVKYNFIQFEEINLISLARKYRVDFDRAKAKELQTESQHRYAKSFYIPTVSLGGFYGYSGADYPPRQPEWGLNFRISMLMGPNQITDSSNFVSRRDDTDRSLSSSTTVSIYDQLSYKKQIVSTGVDAYQAKIASKQLGDIIETEIRKSLRGLNISWQSMRQADENIIIFEKRLNIQELQVKLGEATRPQLAETEIRFLEAKNAQIGARLKYLNSIAQMELSTGLNLDDLHLFELQ</sequence>
<dbReference type="Proteomes" id="UP000011783">
    <property type="component" value="Unassembled WGS sequence"/>
</dbReference>